<dbReference type="Proteomes" id="UP000002668">
    <property type="component" value="Genome"/>
</dbReference>
<keyword evidence="1" id="KW-1133">Transmembrane helix</keyword>
<keyword evidence="1" id="KW-0472">Membrane</keyword>
<evidence type="ECO:0000313" key="2">
    <source>
        <dbReference type="EMBL" id="CBY01681.1"/>
    </source>
</evidence>
<reference evidence="3" key="1">
    <citation type="journal article" date="2011" name="Nat. Commun.">
        <title>Effector diversification within compartments of the Leptosphaeria maculans genome affected by Repeat-Induced Point mutations.</title>
        <authorList>
            <person name="Rouxel T."/>
            <person name="Grandaubert J."/>
            <person name="Hane J.K."/>
            <person name="Hoede C."/>
            <person name="van de Wouw A.P."/>
            <person name="Couloux A."/>
            <person name="Dominguez V."/>
            <person name="Anthouard V."/>
            <person name="Bally P."/>
            <person name="Bourras S."/>
            <person name="Cozijnsen A.J."/>
            <person name="Ciuffetti L.M."/>
            <person name="Degrave A."/>
            <person name="Dilmaghani A."/>
            <person name="Duret L."/>
            <person name="Fudal I."/>
            <person name="Goodwin S.B."/>
            <person name="Gout L."/>
            <person name="Glaser N."/>
            <person name="Linglin J."/>
            <person name="Kema G.H.J."/>
            <person name="Lapalu N."/>
            <person name="Lawrence C.B."/>
            <person name="May K."/>
            <person name="Meyer M."/>
            <person name="Ollivier B."/>
            <person name="Poulain J."/>
            <person name="Schoch C.L."/>
            <person name="Simon A."/>
            <person name="Spatafora J.W."/>
            <person name="Stachowiak A."/>
            <person name="Turgeon B.G."/>
            <person name="Tyler B.M."/>
            <person name="Vincent D."/>
            <person name="Weissenbach J."/>
            <person name="Amselem J."/>
            <person name="Quesneville H."/>
            <person name="Oliver R.P."/>
            <person name="Wincker P."/>
            <person name="Balesdent M.-H."/>
            <person name="Howlett B.J."/>
        </authorList>
    </citation>
    <scope>NUCLEOTIDE SEQUENCE [LARGE SCALE GENOMIC DNA]</scope>
    <source>
        <strain evidence="3">JN3 / isolate v23.1.3 / race Av1-4-5-6-7-8</strain>
    </source>
</reference>
<dbReference type="EMBL" id="FP929139">
    <property type="protein sequence ID" value="CBY01681.1"/>
    <property type="molecule type" value="Genomic_DNA"/>
</dbReference>
<dbReference type="eggNOG" id="ENOG502SHTF">
    <property type="taxonomic scope" value="Eukaryota"/>
</dbReference>
<gene>
    <name evidence="2" type="ORF">LEMA_P004680.1</name>
</gene>
<dbReference type="InParanoid" id="E5AEP2"/>
<feature type="transmembrane region" description="Helical" evidence="1">
    <location>
        <begin position="539"/>
        <end position="566"/>
    </location>
</feature>
<dbReference type="VEuPathDB" id="FungiDB:LEMA_P004680.1"/>
<accession>E5AEP2</accession>
<keyword evidence="3" id="KW-1185">Reference proteome</keyword>
<protein>
    <recommendedName>
        <fullName evidence="4">Transmembrane protein</fullName>
    </recommendedName>
</protein>
<sequence>MSEVDGQFVKRGLWTNLDQGNIMGKTITTDSTTGMIIIAMLAVMSTVGTSHLWSLLLFGHHQLRANGQPSDGLFYQQQAILRTLPPPSSLMAESTKLWWFWRRKNDRVLSRSISQFLLATSCTVGFIAASISTSFVMNTSDLEVLVRSPSCGHLNDTMTLEARRDSTTALSSVSTPYAEECYRRQSTPSARCKAYVHPRISFKTERVHCPFNETMCVENNDKDLPAVALDSGLLDVGTTYGLNLPKSDHVSYRKRTTCSVLPLAGHTELVDTDDVPTNFLGRDAYPGEQAMLLYYGERYSSVESVNYTRGVSLLSTNLSSGFNVVANVFRLDWERQGNHQSIVPLESMHRDDADLLLVFLIASVKYVRPVDDPWFSAHKQVIVYDPTRAADATVYHPDSPVRVLGCAVQLDALPISRKLPEWEEASLLQQSVLDLLTRTSAATDMHDVTQLRASQKIRYGGNMFVDVPSDQWVDEVEGMESYVWAASQVSVADYAIGHGIRNPDMAEWVVAPTTPGDKKLCGCLKMRKQGGFVTSNINVFGMVFVITVSAIFAILDITLLKVLVFLDSFRTMFSPRIDRWIQDGVLQLQRRAYEAEGQGTWSNLKRDIPLTREKEILTELPLQSGTKARIYTSASSMTVTSVEYPLLCNGRSQAITGDCA</sequence>
<proteinExistence type="predicted"/>
<dbReference type="OMA" id="CPFNETM"/>
<evidence type="ECO:0008006" key="4">
    <source>
        <dbReference type="Google" id="ProtNLM"/>
    </source>
</evidence>
<evidence type="ECO:0000256" key="1">
    <source>
        <dbReference type="SAM" id="Phobius"/>
    </source>
</evidence>
<keyword evidence="1" id="KW-0812">Transmembrane</keyword>
<dbReference type="AlphaFoldDB" id="E5AEP2"/>
<feature type="transmembrane region" description="Helical" evidence="1">
    <location>
        <begin position="35"/>
        <end position="58"/>
    </location>
</feature>
<dbReference type="OrthoDB" id="3540210at2759"/>
<dbReference type="HOGENOM" id="CLU_014247_0_0_1"/>
<organism evidence="2 3">
    <name type="scientific">Leptosphaeria maculans (strain JN3 / isolate v23.1.3 / race Av1-4-5-6-7-8)</name>
    <name type="common">Blackleg fungus</name>
    <name type="synonym">Phoma lingam</name>
    <dbReference type="NCBI Taxonomy" id="985895"/>
    <lineage>
        <taxon>Eukaryota</taxon>
        <taxon>Fungi</taxon>
        <taxon>Dikarya</taxon>
        <taxon>Ascomycota</taxon>
        <taxon>Pezizomycotina</taxon>
        <taxon>Dothideomycetes</taxon>
        <taxon>Pleosporomycetidae</taxon>
        <taxon>Pleosporales</taxon>
        <taxon>Pleosporineae</taxon>
        <taxon>Leptosphaeriaceae</taxon>
        <taxon>Plenodomus</taxon>
        <taxon>Plenodomus lingam/Leptosphaeria maculans species complex</taxon>
    </lineage>
</organism>
<feature type="transmembrane region" description="Helical" evidence="1">
    <location>
        <begin position="116"/>
        <end position="137"/>
    </location>
</feature>
<name>E5AEP2_LEPMJ</name>
<evidence type="ECO:0000313" key="3">
    <source>
        <dbReference type="Proteomes" id="UP000002668"/>
    </source>
</evidence>